<comment type="caution">
    <text evidence="1">The sequence shown here is derived from an EMBL/GenBank/DDBJ whole genome shotgun (WGS) entry which is preliminary data.</text>
</comment>
<dbReference type="Proteomes" id="UP000284598">
    <property type="component" value="Unassembled WGS sequence"/>
</dbReference>
<sequence>MRRWRFLTEFDFYVGITIIVETNKKVELFPWANKVQVAIWIAECIKNFLLQNLWICFHEQTEIF</sequence>
<organism evidence="1 2">
    <name type="scientific">Eubacterium ventriosum</name>
    <dbReference type="NCBI Taxonomy" id="39496"/>
    <lineage>
        <taxon>Bacteria</taxon>
        <taxon>Bacillati</taxon>
        <taxon>Bacillota</taxon>
        <taxon>Clostridia</taxon>
        <taxon>Eubacteriales</taxon>
        <taxon>Eubacteriaceae</taxon>
        <taxon>Eubacterium</taxon>
    </lineage>
</organism>
<reference evidence="1 2" key="1">
    <citation type="submission" date="2018-08" db="EMBL/GenBank/DDBJ databases">
        <title>A genome reference for cultivated species of the human gut microbiota.</title>
        <authorList>
            <person name="Zou Y."/>
            <person name="Xue W."/>
            <person name="Luo G."/>
        </authorList>
    </citation>
    <scope>NUCLEOTIDE SEQUENCE [LARGE SCALE GENOMIC DNA]</scope>
    <source>
        <strain evidence="1 2">AM43-2</strain>
    </source>
</reference>
<accession>A0A413RZ42</accession>
<gene>
    <name evidence="1" type="ORF">DW929_07910</name>
</gene>
<name>A0A413RZ42_9FIRM</name>
<evidence type="ECO:0000313" key="2">
    <source>
        <dbReference type="Proteomes" id="UP000284598"/>
    </source>
</evidence>
<evidence type="ECO:0000313" key="1">
    <source>
        <dbReference type="EMBL" id="RHA53987.1"/>
    </source>
</evidence>
<protein>
    <submittedName>
        <fullName evidence="1">Uncharacterized protein</fullName>
    </submittedName>
</protein>
<proteinExistence type="predicted"/>
<dbReference type="EMBL" id="QSFO01000008">
    <property type="protein sequence ID" value="RHA53987.1"/>
    <property type="molecule type" value="Genomic_DNA"/>
</dbReference>
<dbReference type="AlphaFoldDB" id="A0A413RZ42"/>